<keyword evidence="3" id="KW-0804">Transcription</keyword>
<dbReference type="Gene3D" id="1.10.1240.10">
    <property type="entry name" value="Methionine synthase domain"/>
    <property type="match status" value="1"/>
</dbReference>
<dbReference type="InterPro" id="IPR009061">
    <property type="entry name" value="DNA-bd_dom_put_sf"/>
</dbReference>
<gene>
    <name evidence="6" type="primary">carH</name>
    <name evidence="6" type="ORF">GCM10017781_02010</name>
    <name evidence="7" type="ORF">HNQ07_000838</name>
</gene>
<dbReference type="Pfam" id="PF02310">
    <property type="entry name" value="B12-binding"/>
    <property type="match status" value="1"/>
</dbReference>
<name>A0A7W8NM46_9DEIO</name>
<dbReference type="InterPro" id="IPR036594">
    <property type="entry name" value="Meth_synthase_dom"/>
</dbReference>
<keyword evidence="2 7" id="KW-0238">DNA-binding</keyword>
<feature type="domain" description="B12-binding" evidence="5">
    <location>
        <begin position="182"/>
        <end position="306"/>
    </location>
</feature>
<dbReference type="CDD" id="cd01104">
    <property type="entry name" value="HTH_MlrA-CarA"/>
    <property type="match status" value="1"/>
</dbReference>
<dbReference type="Pfam" id="PF13411">
    <property type="entry name" value="MerR_1"/>
    <property type="match status" value="1"/>
</dbReference>
<dbReference type="GO" id="GO:0003700">
    <property type="term" value="F:DNA-binding transcription factor activity"/>
    <property type="evidence" value="ECO:0007669"/>
    <property type="project" value="InterPro"/>
</dbReference>
<dbReference type="Proteomes" id="UP000619376">
    <property type="component" value="Unassembled WGS sequence"/>
</dbReference>
<feature type="domain" description="HTH merR-type" evidence="4">
    <location>
        <begin position="12"/>
        <end position="81"/>
    </location>
</feature>
<dbReference type="InterPro" id="IPR000551">
    <property type="entry name" value="MerR-type_HTH_dom"/>
</dbReference>
<keyword evidence="9" id="KW-1185">Reference proteome</keyword>
<evidence type="ECO:0000256" key="3">
    <source>
        <dbReference type="ARBA" id="ARBA00023163"/>
    </source>
</evidence>
<dbReference type="Gene3D" id="1.10.1660.10">
    <property type="match status" value="1"/>
</dbReference>
<evidence type="ECO:0000313" key="7">
    <source>
        <dbReference type="EMBL" id="MBB5375394.1"/>
    </source>
</evidence>
<dbReference type="SUPFAM" id="SSF52242">
    <property type="entry name" value="Cobalamin (vitamin B12)-binding domain"/>
    <property type="match status" value="1"/>
</dbReference>
<reference evidence="7 8" key="3">
    <citation type="submission" date="2020-08" db="EMBL/GenBank/DDBJ databases">
        <title>Genomic Encyclopedia of Type Strains, Phase IV (KMG-IV): sequencing the most valuable type-strain genomes for metagenomic binning, comparative biology and taxonomic classification.</title>
        <authorList>
            <person name="Goeker M."/>
        </authorList>
    </citation>
    <scope>NUCLEOTIDE SEQUENCE [LARGE SCALE GENOMIC DNA]</scope>
    <source>
        <strain evidence="7 8">DSM 27521</strain>
    </source>
</reference>
<comment type="caution">
    <text evidence="7">The sequence shown here is derived from an EMBL/GenBank/DDBJ whole genome shotgun (WGS) entry which is preliminary data.</text>
</comment>
<evidence type="ECO:0000256" key="1">
    <source>
        <dbReference type="ARBA" id="ARBA00023015"/>
    </source>
</evidence>
<dbReference type="PANTHER" id="PTHR30204">
    <property type="entry name" value="REDOX-CYCLING DRUG-SENSING TRANSCRIPTIONAL ACTIVATOR SOXR"/>
    <property type="match status" value="1"/>
</dbReference>
<evidence type="ECO:0000313" key="8">
    <source>
        <dbReference type="Proteomes" id="UP000539473"/>
    </source>
</evidence>
<dbReference type="InterPro" id="IPR036724">
    <property type="entry name" value="Cobalamin-bd_sf"/>
</dbReference>
<protein>
    <submittedName>
        <fullName evidence="7">DNA-binding transcriptional MerR regulator</fullName>
    </submittedName>
    <submittedName>
        <fullName evidence="6">HTH-type transcriptional repressor CarH</fullName>
    </submittedName>
</protein>
<dbReference type="AlphaFoldDB" id="A0A7W8NM46"/>
<dbReference type="EMBL" id="JACHFK010000001">
    <property type="protein sequence ID" value="MBB5375394.1"/>
    <property type="molecule type" value="Genomic_DNA"/>
</dbReference>
<dbReference type="InterPro" id="IPR006158">
    <property type="entry name" value="Cobalamin-bd"/>
</dbReference>
<sequence length="306" mass="32751">MHLPEQLSHLGMYTASEVESRTGVPATTLRQWERRYGFPRPARNSSGYRLYSPEDVVEIGRMQAHLMQGVSARRAAELTLAGLDPARAPSGAGPNVERLAATLTAALLASDSGKAQAVLGEAYAQLPQETVLLEIVTPTLADIGQRWERGEITVAHEHEATAFLRARLMALMDAADTPAAPGPLVVAACAPGERHELGLMMLTVALRRRGVRVAYLGADVPLGDLAVYARERGAAGVMLALQGDWALPGTRAQRRDLDDLGVPVYLGGALMNSWPELAGELRGIYAGPDFHGAAEQIAQHLRGEDS</sequence>
<evidence type="ECO:0000313" key="6">
    <source>
        <dbReference type="EMBL" id="GHF29617.1"/>
    </source>
</evidence>
<reference evidence="9" key="2">
    <citation type="journal article" date="2019" name="Int. J. Syst. Evol. Microbiol.">
        <title>The Global Catalogue of Microorganisms (GCM) 10K type strain sequencing project: providing services to taxonomists for standard genome sequencing and annotation.</title>
        <authorList>
            <consortium name="The Broad Institute Genomics Platform"/>
            <consortium name="The Broad Institute Genome Sequencing Center for Infectious Disease"/>
            <person name="Wu L."/>
            <person name="Ma J."/>
        </authorList>
    </citation>
    <scope>NUCLEOTIDE SEQUENCE [LARGE SCALE GENOMIC DNA]</scope>
    <source>
        <strain evidence="9">CGMCC 1.18437</strain>
    </source>
</reference>
<organism evidence="7 8">
    <name type="scientific">Deinococcus metalli</name>
    <dbReference type="NCBI Taxonomy" id="1141878"/>
    <lineage>
        <taxon>Bacteria</taxon>
        <taxon>Thermotogati</taxon>
        <taxon>Deinococcota</taxon>
        <taxon>Deinococci</taxon>
        <taxon>Deinococcales</taxon>
        <taxon>Deinococcaceae</taxon>
        <taxon>Deinococcus</taxon>
    </lineage>
</organism>
<dbReference type="EMBL" id="BNAJ01000001">
    <property type="protein sequence ID" value="GHF29617.1"/>
    <property type="molecule type" value="Genomic_DNA"/>
</dbReference>
<proteinExistence type="predicted"/>
<evidence type="ECO:0000256" key="2">
    <source>
        <dbReference type="ARBA" id="ARBA00023125"/>
    </source>
</evidence>
<dbReference type="Pfam" id="PF02607">
    <property type="entry name" value="B12-binding_2"/>
    <property type="match status" value="1"/>
</dbReference>
<dbReference type="InterPro" id="IPR047057">
    <property type="entry name" value="MerR_fam"/>
</dbReference>
<dbReference type="PROSITE" id="PS51332">
    <property type="entry name" value="B12_BINDING"/>
    <property type="match status" value="1"/>
</dbReference>
<dbReference type="SUPFAM" id="SSF46955">
    <property type="entry name" value="Putative DNA-binding domain"/>
    <property type="match status" value="1"/>
</dbReference>
<dbReference type="GO" id="GO:0003677">
    <property type="term" value="F:DNA binding"/>
    <property type="evidence" value="ECO:0007669"/>
    <property type="project" value="UniProtKB-KW"/>
</dbReference>
<dbReference type="InterPro" id="IPR003759">
    <property type="entry name" value="Cbl-bd_cap"/>
</dbReference>
<dbReference type="GO" id="GO:0031419">
    <property type="term" value="F:cobalamin binding"/>
    <property type="evidence" value="ECO:0007669"/>
    <property type="project" value="InterPro"/>
</dbReference>
<evidence type="ECO:0000313" key="9">
    <source>
        <dbReference type="Proteomes" id="UP000619376"/>
    </source>
</evidence>
<reference evidence="6" key="1">
    <citation type="journal article" date="2014" name="Int. J. Syst. Evol. Microbiol.">
        <title>Complete genome of a new Firmicutes species belonging to the dominant human colonic microbiota ('Ruminococcus bicirculans') reveals two chromosomes and a selective capacity to utilize plant glucans.</title>
        <authorList>
            <consortium name="NISC Comparative Sequencing Program"/>
            <person name="Wegmann U."/>
            <person name="Louis P."/>
            <person name="Goesmann A."/>
            <person name="Henrissat B."/>
            <person name="Duncan S.H."/>
            <person name="Flint H.J."/>
        </authorList>
    </citation>
    <scope>NUCLEOTIDE SEQUENCE</scope>
    <source>
        <strain evidence="6">CGMCC 1.18437</strain>
    </source>
</reference>
<dbReference type="PANTHER" id="PTHR30204:SF67">
    <property type="entry name" value="HTH-TYPE TRANSCRIPTIONAL REGULATOR MLRA-RELATED"/>
    <property type="match status" value="1"/>
</dbReference>
<keyword evidence="1" id="KW-0805">Transcription regulation</keyword>
<dbReference type="Gene3D" id="3.40.50.280">
    <property type="entry name" value="Cobalamin-binding domain"/>
    <property type="match status" value="1"/>
</dbReference>
<accession>A0A7W8NM46</accession>
<evidence type="ECO:0000259" key="4">
    <source>
        <dbReference type="PROSITE" id="PS50937"/>
    </source>
</evidence>
<dbReference type="GO" id="GO:0046872">
    <property type="term" value="F:metal ion binding"/>
    <property type="evidence" value="ECO:0007669"/>
    <property type="project" value="InterPro"/>
</dbReference>
<dbReference type="SMART" id="SM00422">
    <property type="entry name" value="HTH_MERR"/>
    <property type="match status" value="1"/>
</dbReference>
<reference evidence="6" key="4">
    <citation type="submission" date="2024-05" db="EMBL/GenBank/DDBJ databases">
        <authorList>
            <person name="Sun Q."/>
            <person name="Zhou Y."/>
        </authorList>
    </citation>
    <scope>NUCLEOTIDE SEQUENCE</scope>
    <source>
        <strain evidence="6">CGMCC 1.18437</strain>
    </source>
</reference>
<evidence type="ECO:0000259" key="5">
    <source>
        <dbReference type="PROSITE" id="PS51332"/>
    </source>
</evidence>
<dbReference type="PROSITE" id="PS50937">
    <property type="entry name" value="HTH_MERR_2"/>
    <property type="match status" value="1"/>
</dbReference>
<dbReference type="RefSeq" id="WP_184109607.1">
    <property type="nucleotide sequence ID" value="NZ_BNAJ01000001.1"/>
</dbReference>
<dbReference type="Proteomes" id="UP000539473">
    <property type="component" value="Unassembled WGS sequence"/>
</dbReference>